<evidence type="ECO:0000256" key="1">
    <source>
        <dbReference type="ARBA" id="ARBA00002803"/>
    </source>
</evidence>
<name>W9XBJ7_9EURO</name>
<keyword evidence="8" id="KW-0677">Repeat</keyword>
<dbReference type="FunFam" id="2.40.30.20:FF:000004">
    <property type="entry name" value="Riboflavin synthase, alpha subunit"/>
    <property type="match status" value="1"/>
</dbReference>
<dbReference type="CDD" id="cd00402">
    <property type="entry name" value="Riboflavin_synthase_like"/>
    <property type="match status" value="1"/>
</dbReference>
<evidence type="ECO:0000256" key="7">
    <source>
        <dbReference type="ARBA" id="ARBA00022679"/>
    </source>
</evidence>
<dbReference type="AlphaFoldDB" id="W9XBJ7"/>
<dbReference type="GO" id="GO:0009231">
    <property type="term" value="P:riboflavin biosynthetic process"/>
    <property type="evidence" value="ECO:0007669"/>
    <property type="project" value="UniProtKB-KW"/>
</dbReference>
<comment type="pathway">
    <text evidence="2">Cofactor biosynthesis; riboflavin biosynthesis; riboflavin from 2-hydroxy-3-oxobutyl phosphate and 5-amino-6-(D-ribitylamino)uracil: step 2/2.</text>
</comment>
<dbReference type="NCBIfam" id="NF006767">
    <property type="entry name" value="PRK09289.1"/>
    <property type="match status" value="1"/>
</dbReference>
<dbReference type="InterPro" id="IPR023366">
    <property type="entry name" value="ATP_synth_asu-like_sf"/>
</dbReference>
<evidence type="ECO:0000313" key="12">
    <source>
        <dbReference type="Proteomes" id="UP000019471"/>
    </source>
</evidence>
<keyword evidence="6" id="KW-0686">Riboflavin biosynthesis</keyword>
<dbReference type="SUPFAM" id="SSF63380">
    <property type="entry name" value="Riboflavin synthase domain-like"/>
    <property type="match status" value="2"/>
</dbReference>
<feature type="repeat" description="Lumazine-binding" evidence="9">
    <location>
        <begin position="104"/>
        <end position="203"/>
    </location>
</feature>
<evidence type="ECO:0000256" key="6">
    <source>
        <dbReference type="ARBA" id="ARBA00022619"/>
    </source>
</evidence>
<dbReference type="NCBIfam" id="TIGR00187">
    <property type="entry name" value="ribE"/>
    <property type="match status" value="1"/>
</dbReference>
<dbReference type="STRING" id="1182543.W9XBJ7"/>
<evidence type="ECO:0000259" key="10">
    <source>
        <dbReference type="PROSITE" id="PS51177"/>
    </source>
</evidence>
<dbReference type="InterPro" id="IPR001783">
    <property type="entry name" value="Lumazine-bd"/>
</dbReference>
<evidence type="ECO:0000256" key="9">
    <source>
        <dbReference type="PROSITE-ProRule" id="PRU00524"/>
    </source>
</evidence>
<proteinExistence type="predicted"/>
<feature type="repeat" description="Lumazine-binding" evidence="9">
    <location>
        <begin position="1"/>
        <end position="103"/>
    </location>
</feature>
<evidence type="ECO:0000256" key="8">
    <source>
        <dbReference type="ARBA" id="ARBA00022737"/>
    </source>
</evidence>
<keyword evidence="7" id="KW-0808">Transferase</keyword>
<gene>
    <name evidence="11" type="ORF">A1O5_09160</name>
</gene>
<reference evidence="11 12" key="1">
    <citation type="submission" date="2013-03" db="EMBL/GenBank/DDBJ databases">
        <title>The Genome Sequence of Cladophialophora psammophila CBS 110553.</title>
        <authorList>
            <consortium name="The Broad Institute Genomics Platform"/>
            <person name="Cuomo C."/>
            <person name="de Hoog S."/>
            <person name="Gorbushina A."/>
            <person name="Walker B."/>
            <person name="Young S.K."/>
            <person name="Zeng Q."/>
            <person name="Gargeya S."/>
            <person name="Fitzgerald M."/>
            <person name="Haas B."/>
            <person name="Abouelleil A."/>
            <person name="Allen A.W."/>
            <person name="Alvarado L."/>
            <person name="Arachchi H.M."/>
            <person name="Berlin A.M."/>
            <person name="Chapman S.B."/>
            <person name="Gainer-Dewar J."/>
            <person name="Goldberg J."/>
            <person name="Griggs A."/>
            <person name="Gujja S."/>
            <person name="Hansen M."/>
            <person name="Howarth C."/>
            <person name="Imamovic A."/>
            <person name="Ireland A."/>
            <person name="Larimer J."/>
            <person name="McCowan C."/>
            <person name="Murphy C."/>
            <person name="Pearson M."/>
            <person name="Poon T.W."/>
            <person name="Priest M."/>
            <person name="Roberts A."/>
            <person name="Saif S."/>
            <person name="Shea T."/>
            <person name="Sisk P."/>
            <person name="Sykes S."/>
            <person name="Wortman J."/>
            <person name="Nusbaum C."/>
            <person name="Birren B."/>
        </authorList>
    </citation>
    <scope>NUCLEOTIDE SEQUENCE [LARGE SCALE GENOMIC DNA]</scope>
    <source>
        <strain evidence="11 12">CBS 110553</strain>
    </source>
</reference>
<dbReference type="GO" id="GO:0004746">
    <property type="term" value="F:riboflavin synthase activity"/>
    <property type="evidence" value="ECO:0007669"/>
    <property type="project" value="UniProtKB-EC"/>
</dbReference>
<dbReference type="GeneID" id="19193857"/>
<dbReference type="PANTHER" id="PTHR21098:SF0">
    <property type="entry name" value="RIBOFLAVIN SYNTHASE"/>
    <property type="match status" value="1"/>
</dbReference>
<comment type="caution">
    <text evidence="11">The sequence shown here is derived from an EMBL/GenBank/DDBJ whole genome shotgun (WGS) entry which is preliminary data.</text>
</comment>
<evidence type="ECO:0000256" key="5">
    <source>
        <dbReference type="ARBA" id="ARBA00013950"/>
    </source>
</evidence>
<accession>W9XBJ7</accession>
<dbReference type="PROSITE" id="PS51177">
    <property type="entry name" value="LUMAZINE_BIND"/>
    <property type="match status" value="2"/>
</dbReference>
<evidence type="ECO:0000313" key="11">
    <source>
        <dbReference type="EMBL" id="EXJ67814.1"/>
    </source>
</evidence>
<comment type="function">
    <text evidence="1">Catalyzes the dismutation of two molecules of 6,7-dimethyl-8-ribityllumazine, resulting in the formation of riboflavin and 5-amino-6-(D-ribitylamino)uracil.</text>
</comment>
<dbReference type="eggNOG" id="KOG3310">
    <property type="taxonomic scope" value="Eukaryota"/>
</dbReference>
<dbReference type="Pfam" id="PF00677">
    <property type="entry name" value="Lum_binding"/>
    <property type="match status" value="2"/>
</dbReference>
<dbReference type="PANTHER" id="PTHR21098">
    <property type="entry name" value="RIBOFLAVIN SYNTHASE ALPHA CHAIN"/>
    <property type="match status" value="1"/>
</dbReference>
<feature type="domain" description="Lumazine-binding" evidence="10">
    <location>
        <begin position="1"/>
        <end position="103"/>
    </location>
</feature>
<dbReference type="EMBL" id="AMGX01000015">
    <property type="protein sequence ID" value="EXJ67814.1"/>
    <property type="molecule type" value="Genomic_DNA"/>
</dbReference>
<dbReference type="OrthoDB" id="10258924at2759"/>
<dbReference type="Gene3D" id="2.40.30.20">
    <property type="match status" value="2"/>
</dbReference>
<dbReference type="HOGENOM" id="CLU_034388_1_1_1"/>
<organism evidence="11 12">
    <name type="scientific">Cladophialophora psammophila CBS 110553</name>
    <dbReference type="NCBI Taxonomy" id="1182543"/>
    <lineage>
        <taxon>Eukaryota</taxon>
        <taxon>Fungi</taxon>
        <taxon>Dikarya</taxon>
        <taxon>Ascomycota</taxon>
        <taxon>Pezizomycotina</taxon>
        <taxon>Eurotiomycetes</taxon>
        <taxon>Chaetothyriomycetidae</taxon>
        <taxon>Chaetothyriales</taxon>
        <taxon>Herpotrichiellaceae</taxon>
        <taxon>Cladophialophora</taxon>
    </lineage>
</organism>
<dbReference type="EC" id="2.5.1.9" evidence="4"/>
<evidence type="ECO:0000256" key="4">
    <source>
        <dbReference type="ARBA" id="ARBA00012827"/>
    </source>
</evidence>
<protein>
    <recommendedName>
        <fullName evidence="5">Riboflavin synthase</fullName>
        <ecNumber evidence="4">2.5.1.9</ecNumber>
    </recommendedName>
</protein>
<dbReference type="Proteomes" id="UP000019471">
    <property type="component" value="Unassembled WGS sequence"/>
</dbReference>
<keyword evidence="12" id="KW-1185">Reference proteome</keyword>
<dbReference type="InterPro" id="IPR017938">
    <property type="entry name" value="Riboflavin_synthase-like_b-brl"/>
</dbReference>
<dbReference type="PIRSF" id="PIRSF000498">
    <property type="entry name" value="Riboflavin_syn_A"/>
    <property type="match status" value="1"/>
</dbReference>
<feature type="domain" description="Lumazine-binding" evidence="10">
    <location>
        <begin position="104"/>
        <end position="203"/>
    </location>
</feature>
<sequence>MFTGLVETIGTVTSLVALDPSTSGGNGTSLTISDCGSILSDAALGDSICVNGTCLTVTEFDASSFKVGVAPETLRRTNLGNLKQGSRVNLERAVSASTRMGGHFVQGHVDTIATILRVTPDGNALTFRLQPRETAVLRYIVEKGYITLDGASLTVTNVNDEEGWFEVMLIAYTQERVVMAAKTASEEVNVEIDIVGKLVEKSVVGYLEGVAGREGGAPAMLEKIVGRLVEEKLKTVTVQR</sequence>
<dbReference type="RefSeq" id="XP_007747930.1">
    <property type="nucleotide sequence ID" value="XM_007749740.1"/>
</dbReference>
<evidence type="ECO:0000256" key="3">
    <source>
        <dbReference type="ARBA" id="ARBA00011233"/>
    </source>
</evidence>
<comment type="subunit">
    <text evidence="3">Homotrimer.</text>
</comment>
<dbReference type="InterPro" id="IPR026017">
    <property type="entry name" value="Lumazine-bd_dom"/>
</dbReference>
<evidence type="ECO:0000256" key="2">
    <source>
        <dbReference type="ARBA" id="ARBA00004887"/>
    </source>
</evidence>
<dbReference type="FunFam" id="2.40.30.20:FF:000006">
    <property type="entry name" value="Riboflavin synthase, alpha subunit"/>
    <property type="match status" value="1"/>
</dbReference>